<dbReference type="Proteomes" id="UP000681041">
    <property type="component" value="Chromosome"/>
</dbReference>
<keyword evidence="1" id="KW-0472">Membrane</keyword>
<gene>
    <name evidence="2" type="ORF">HYG87_01035</name>
</gene>
<evidence type="ECO:0000256" key="1">
    <source>
        <dbReference type="SAM" id="Phobius"/>
    </source>
</evidence>
<evidence type="ECO:0000313" key="2">
    <source>
        <dbReference type="EMBL" id="QUH22445.1"/>
    </source>
</evidence>
<dbReference type="KEGG" id="meme:HYG87_01035"/>
<dbReference type="EMBL" id="CP058560">
    <property type="protein sequence ID" value="QUH22445.1"/>
    <property type="molecule type" value="Genomic_DNA"/>
</dbReference>
<proteinExistence type="predicted"/>
<dbReference type="RefSeq" id="WP_211533390.1">
    <property type="nucleotide sequence ID" value="NZ_CP058560.1"/>
</dbReference>
<keyword evidence="1" id="KW-1133">Transmembrane helix</keyword>
<keyword evidence="3" id="KW-1185">Reference proteome</keyword>
<protein>
    <submittedName>
        <fullName evidence="2">DUF2085 domain-containing protein</fullName>
    </submittedName>
</protein>
<feature type="transmembrane region" description="Helical" evidence="1">
    <location>
        <begin position="96"/>
        <end position="123"/>
    </location>
</feature>
<dbReference type="AlphaFoldDB" id="A0A8T8K4P6"/>
<organism evidence="2 3">
    <name type="scientific">Methanobacterium alkalithermotolerans</name>
    <dbReference type="NCBI Taxonomy" id="2731220"/>
    <lineage>
        <taxon>Archaea</taxon>
        <taxon>Methanobacteriati</taxon>
        <taxon>Methanobacteriota</taxon>
        <taxon>Methanomada group</taxon>
        <taxon>Methanobacteria</taxon>
        <taxon>Methanobacteriales</taxon>
        <taxon>Methanobacteriaceae</taxon>
        <taxon>Methanobacterium</taxon>
    </lineage>
</organism>
<name>A0A8T8K4P6_9EURY</name>
<dbReference type="Pfam" id="PF09858">
    <property type="entry name" value="DUF2085"/>
    <property type="match status" value="1"/>
</dbReference>
<sequence>MSSKGFFREKFFKGHIICHGCPERSFKIKGHPLPVCARCTGLYLGSFSYIIILLIFNWGFNLTLFLAGLLLIIPTLCDGITQYFTLRESNNRLRFITGIIGGVGLGIIITSIRFLGIMEIFFIEIKHDYYFF</sequence>
<dbReference type="InterPro" id="IPR019206">
    <property type="entry name" value="DUF2085_TM"/>
</dbReference>
<keyword evidence="1" id="KW-0812">Transmembrane</keyword>
<dbReference type="GeneID" id="64819305"/>
<dbReference type="OrthoDB" id="65798at2157"/>
<reference evidence="2" key="1">
    <citation type="submission" date="2020-07" db="EMBL/GenBank/DDBJ databases">
        <title>Methanobacterium. sp. MethCan genome.</title>
        <authorList>
            <person name="Postec A."/>
            <person name="Quemeneur M."/>
        </authorList>
    </citation>
    <scope>NUCLEOTIDE SEQUENCE</scope>
    <source>
        <strain evidence="2">MethCAN</strain>
    </source>
</reference>
<accession>A0A8T8K4P6</accession>
<evidence type="ECO:0000313" key="3">
    <source>
        <dbReference type="Proteomes" id="UP000681041"/>
    </source>
</evidence>